<protein>
    <submittedName>
        <fullName evidence="1">Uncharacterized protein</fullName>
    </submittedName>
</protein>
<accession>A0A3S4ZP63</accession>
<dbReference type="AlphaFoldDB" id="A0A3S4ZP63"/>
<dbReference type="EMBL" id="CAAALY010003690">
    <property type="protein sequence ID" value="VEL08331.1"/>
    <property type="molecule type" value="Genomic_DNA"/>
</dbReference>
<evidence type="ECO:0000313" key="1">
    <source>
        <dbReference type="EMBL" id="VEL08331.1"/>
    </source>
</evidence>
<sequence>MPEEVINLHRKWVIKCRGGEVLSRSLCLKGFGPAGYLLNIWLPERHGLENEVTIRLQQLDGVMNEDLLWKARKSAVFHLTPQSKCIYIRLHVLQLIENYCGPLTDEDQPSIGTPIRFSEFVEVVDAAPYDRSSDKTWTRLTGEDKVKRYVLLSC</sequence>
<dbReference type="OrthoDB" id="5563016at2759"/>
<name>A0A3S4ZP63_9PLAT</name>
<keyword evidence="2" id="KW-1185">Reference proteome</keyword>
<proteinExistence type="predicted"/>
<reference evidence="1" key="1">
    <citation type="submission" date="2018-11" db="EMBL/GenBank/DDBJ databases">
        <authorList>
            <consortium name="Pathogen Informatics"/>
        </authorList>
    </citation>
    <scope>NUCLEOTIDE SEQUENCE</scope>
</reference>
<gene>
    <name evidence="1" type="ORF">PXEA_LOCUS1771</name>
</gene>
<evidence type="ECO:0000313" key="2">
    <source>
        <dbReference type="Proteomes" id="UP000784294"/>
    </source>
</evidence>
<dbReference type="Proteomes" id="UP000784294">
    <property type="component" value="Unassembled WGS sequence"/>
</dbReference>
<organism evidence="1 2">
    <name type="scientific">Protopolystoma xenopodis</name>
    <dbReference type="NCBI Taxonomy" id="117903"/>
    <lineage>
        <taxon>Eukaryota</taxon>
        <taxon>Metazoa</taxon>
        <taxon>Spiralia</taxon>
        <taxon>Lophotrochozoa</taxon>
        <taxon>Platyhelminthes</taxon>
        <taxon>Monogenea</taxon>
        <taxon>Polyopisthocotylea</taxon>
        <taxon>Polystomatidea</taxon>
        <taxon>Polystomatidae</taxon>
        <taxon>Protopolystoma</taxon>
    </lineage>
</organism>
<comment type="caution">
    <text evidence="1">The sequence shown here is derived from an EMBL/GenBank/DDBJ whole genome shotgun (WGS) entry which is preliminary data.</text>
</comment>